<comment type="caution">
    <text evidence="1">The sequence shown here is derived from an EMBL/GenBank/DDBJ whole genome shotgun (WGS) entry which is preliminary data.</text>
</comment>
<proteinExistence type="predicted"/>
<dbReference type="OrthoDB" id="4026416at2759"/>
<sequence length="100" mass="11541">MNDIGIFGTNIQEFKDEIPREFEIKDKGRANLILGMKATHLEDGITLEKHHFSKPLLELYGLSNFHPIATPLIPNDHFWKAILEDKLAFKKLGINFRRAI</sequence>
<evidence type="ECO:0000313" key="2">
    <source>
        <dbReference type="Proteomes" id="UP000765509"/>
    </source>
</evidence>
<evidence type="ECO:0000313" key="1">
    <source>
        <dbReference type="EMBL" id="MBW0473115.1"/>
    </source>
</evidence>
<reference evidence="1" key="1">
    <citation type="submission" date="2021-03" db="EMBL/GenBank/DDBJ databases">
        <title>Draft genome sequence of rust myrtle Austropuccinia psidii MF-1, a brazilian biotype.</title>
        <authorList>
            <person name="Quecine M.C."/>
            <person name="Pachon D.M.R."/>
            <person name="Bonatelli M.L."/>
            <person name="Correr F.H."/>
            <person name="Franceschini L.M."/>
            <person name="Leite T.F."/>
            <person name="Margarido G.R.A."/>
            <person name="Almeida C.A."/>
            <person name="Ferrarezi J.A."/>
            <person name="Labate C.A."/>
        </authorList>
    </citation>
    <scope>NUCLEOTIDE SEQUENCE</scope>
    <source>
        <strain evidence="1">MF-1</strain>
    </source>
</reference>
<organism evidence="1 2">
    <name type="scientific">Austropuccinia psidii MF-1</name>
    <dbReference type="NCBI Taxonomy" id="1389203"/>
    <lineage>
        <taxon>Eukaryota</taxon>
        <taxon>Fungi</taxon>
        <taxon>Dikarya</taxon>
        <taxon>Basidiomycota</taxon>
        <taxon>Pucciniomycotina</taxon>
        <taxon>Pucciniomycetes</taxon>
        <taxon>Pucciniales</taxon>
        <taxon>Sphaerophragmiaceae</taxon>
        <taxon>Austropuccinia</taxon>
    </lineage>
</organism>
<keyword evidence="2" id="KW-1185">Reference proteome</keyword>
<accession>A0A9Q3BYP9</accession>
<dbReference type="Proteomes" id="UP000765509">
    <property type="component" value="Unassembled WGS sequence"/>
</dbReference>
<gene>
    <name evidence="1" type="ORF">O181_012830</name>
</gene>
<protein>
    <submittedName>
        <fullName evidence="1">Uncharacterized protein</fullName>
    </submittedName>
</protein>
<name>A0A9Q3BYP9_9BASI</name>
<dbReference type="AlphaFoldDB" id="A0A9Q3BYP9"/>
<dbReference type="EMBL" id="AVOT02003300">
    <property type="protein sequence ID" value="MBW0473115.1"/>
    <property type="molecule type" value="Genomic_DNA"/>
</dbReference>